<keyword evidence="2" id="KW-1185">Reference proteome</keyword>
<accession>A0A8X6Q628</accession>
<sequence>MNPSEGHPFNASVNRLPAPGVTQAEDLSGVLDNAFHASKTEWKKVYTRLRLHILNLKTISDEETPEMYFTHSKLHITPCG</sequence>
<evidence type="ECO:0000313" key="1">
    <source>
        <dbReference type="EMBL" id="GFU08464.1"/>
    </source>
</evidence>
<evidence type="ECO:0000313" key="2">
    <source>
        <dbReference type="Proteomes" id="UP000887013"/>
    </source>
</evidence>
<name>A0A8X6Q628_NEPPI</name>
<reference evidence="1" key="1">
    <citation type="submission" date="2020-08" db="EMBL/GenBank/DDBJ databases">
        <title>Multicomponent nature underlies the extraordinary mechanical properties of spider dragline silk.</title>
        <authorList>
            <person name="Kono N."/>
            <person name="Nakamura H."/>
            <person name="Mori M."/>
            <person name="Yoshida Y."/>
            <person name="Ohtoshi R."/>
            <person name="Malay A.D."/>
            <person name="Moran D.A.P."/>
            <person name="Tomita M."/>
            <person name="Numata K."/>
            <person name="Arakawa K."/>
        </authorList>
    </citation>
    <scope>NUCLEOTIDE SEQUENCE</scope>
</reference>
<protein>
    <submittedName>
        <fullName evidence="1">Uncharacterized protein</fullName>
    </submittedName>
</protein>
<dbReference type="EMBL" id="BMAW01124568">
    <property type="protein sequence ID" value="GFU08464.1"/>
    <property type="molecule type" value="Genomic_DNA"/>
</dbReference>
<comment type="caution">
    <text evidence="1">The sequence shown here is derived from an EMBL/GenBank/DDBJ whole genome shotgun (WGS) entry which is preliminary data.</text>
</comment>
<gene>
    <name evidence="1" type="ORF">NPIL_615081</name>
</gene>
<dbReference type="Proteomes" id="UP000887013">
    <property type="component" value="Unassembled WGS sequence"/>
</dbReference>
<organism evidence="1 2">
    <name type="scientific">Nephila pilipes</name>
    <name type="common">Giant wood spider</name>
    <name type="synonym">Nephila maculata</name>
    <dbReference type="NCBI Taxonomy" id="299642"/>
    <lineage>
        <taxon>Eukaryota</taxon>
        <taxon>Metazoa</taxon>
        <taxon>Ecdysozoa</taxon>
        <taxon>Arthropoda</taxon>
        <taxon>Chelicerata</taxon>
        <taxon>Arachnida</taxon>
        <taxon>Araneae</taxon>
        <taxon>Araneomorphae</taxon>
        <taxon>Entelegynae</taxon>
        <taxon>Araneoidea</taxon>
        <taxon>Nephilidae</taxon>
        <taxon>Nephila</taxon>
    </lineage>
</organism>
<proteinExistence type="predicted"/>
<dbReference type="OrthoDB" id="10584466at2759"/>
<dbReference type="AlphaFoldDB" id="A0A8X6Q628"/>